<accession>A0ABU0C7H1</accession>
<protein>
    <submittedName>
        <fullName evidence="3">DNA-binding PadR family transcriptional regulator</fullName>
    </submittedName>
</protein>
<dbReference type="Proteomes" id="UP001230253">
    <property type="component" value="Unassembled WGS sequence"/>
</dbReference>
<comment type="caution">
    <text evidence="3">The sequence shown here is derived from an EMBL/GenBank/DDBJ whole genome shotgun (WGS) entry which is preliminary data.</text>
</comment>
<sequence length="327" mass="35219">MRHHHNHPGAERGHHRFGGGRRHRHDACGDPGRAYFEDETFERDMCDDEAKGCDGFGPERRARGAGRGDARRPDDRQDFGDWEAEGGRHGRHGHPFGHEFGRGGHGHGHGHDGPHGGPRDALHGAPRGGPRGGFGGGPRGGLRGGFGGGFGGDPRGGPDGGFGGGHGSHGGRRGRGGRIFDQGDLRLVILTLIRDEPRHGYDLIKAIEEKLAGAYVPSPGVIYPNLNMLEEMGHASIEERDGRKLYAITDEGRTYLEAHETLVNAIFARMEKVAAAQPSRSAPEVLRAFENLKMALSLRRERGALSKEEAQAIAAILDEAARAVEQS</sequence>
<feature type="compositionally biased region" description="Basic and acidic residues" evidence="1">
    <location>
        <begin position="109"/>
        <end position="122"/>
    </location>
</feature>
<feature type="compositionally biased region" description="Basic and acidic residues" evidence="1">
    <location>
        <begin position="48"/>
        <end position="79"/>
    </location>
</feature>
<dbReference type="EMBL" id="JAUSUK010000001">
    <property type="protein sequence ID" value="MDQ0325027.1"/>
    <property type="molecule type" value="Genomic_DNA"/>
</dbReference>
<dbReference type="InterPro" id="IPR036388">
    <property type="entry name" value="WH-like_DNA-bd_sf"/>
</dbReference>
<feature type="compositionally biased region" description="Basic residues" evidence="1">
    <location>
        <begin position="1"/>
        <end position="25"/>
    </location>
</feature>
<proteinExistence type="predicted"/>
<keyword evidence="3" id="KW-0238">DNA-binding</keyword>
<feature type="region of interest" description="Disordered" evidence="1">
    <location>
        <begin position="48"/>
        <end position="177"/>
    </location>
</feature>
<feature type="region of interest" description="Disordered" evidence="1">
    <location>
        <begin position="1"/>
        <end position="30"/>
    </location>
</feature>
<dbReference type="InterPro" id="IPR005149">
    <property type="entry name" value="Tscrpt_reg_PadR_N"/>
</dbReference>
<dbReference type="Pfam" id="PF03551">
    <property type="entry name" value="PadR"/>
    <property type="match status" value="1"/>
</dbReference>
<organism evidence="3 4">
    <name type="scientific">Rhodopseudomonas julia</name>
    <dbReference type="NCBI Taxonomy" id="200617"/>
    <lineage>
        <taxon>Bacteria</taxon>
        <taxon>Pseudomonadati</taxon>
        <taxon>Pseudomonadota</taxon>
        <taxon>Alphaproteobacteria</taxon>
        <taxon>Hyphomicrobiales</taxon>
        <taxon>Nitrobacteraceae</taxon>
        <taxon>Rhodopseudomonas</taxon>
    </lineage>
</organism>
<dbReference type="PANTHER" id="PTHR43252:SF7">
    <property type="entry name" value="TRANSCRIPTIONAL REGULATOR YQJI"/>
    <property type="match status" value="1"/>
</dbReference>
<name>A0ABU0C7H1_9BRAD</name>
<dbReference type="SUPFAM" id="SSF46785">
    <property type="entry name" value="Winged helix' DNA-binding domain"/>
    <property type="match status" value="1"/>
</dbReference>
<dbReference type="PANTHER" id="PTHR43252">
    <property type="entry name" value="TRANSCRIPTIONAL REGULATOR YQJI"/>
    <property type="match status" value="1"/>
</dbReference>
<dbReference type="InterPro" id="IPR036390">
    <property type="entry name" value="WH_DNA-bd_sf"/>
</dbReference>
<evidence type="ECO:0000259" key="2">
    <source>
        <dbReference type="Pfam" id="PF03551"/>
    </source>
</evidence>
<evidence type="ECO:0000313" key="3">
    <source>
        <dbReference type="EMBL" id="MDQ0325027.1"/>
    </source>
</evidence>
<gene>
    <name evidence="3" type="ORF">J2R99_000876</name>
</gene>
<reference evidence="3 4" key="1">
    <citation type="submission" date="2023-07" db="EMBL/GenBank/DDBJ databases">
        <title>Genomic Encyclopedia of Type Strains, Phase IV (KMG-IV): sequencing the most valuable type-strain genomes for metagenomic binning, comparative biology and taxonomic classification.</title>
        <authorList>
            <person name="Goeker M."/>
        </authorList>
    </citation>
    <scope>NUCLEOTIDE SEQUENCE [LARGE SCALE GENOMIC DNA]</scope>
    <source>
        <strain evidence="3 4">DSM 11549</strain>
    </source>
</reference>
<evidence type="ECO:0000313" key="4">
    <source>
        <dbReference type="Proteomes" id="UP001230253"/>
    </source>
</evidence>
<keyword evidence="4" id="KW-1185">Reference proteome</keyword>
<feature type="domain" description="Transcription regulator PadR N-terminal" evidence="2">
    <location>
        <begin position="189"/>
        <end position="257"/>
    </location>
</feature>
<evidence type="ECO:0000256" key="1">
    <source>
        <dbReference type="SAM" id="MobiDB-lite"/>
    </source>
</evidence>
<dbReference type="Gene3D" id="1.10.10.10">
    <property type="entry name" value="Winged helix-like DNA-binding domain superfamily/Winged helix DNA-binding domain"/>
    <property type="match status" value="1"/>
</dbReference>
<dbReference type="GO" id="GO:0003677">
    <property type="term" value="F:DNA binding"/>
    <property type="evidence" value="ECO:0007669"/>
    <property type="project" value="UniProtKB-KW"/>
</dbReference>
<dbReference type="RefSeq" id="WP_307153264.1">
    <property type="nucleotide sequence ID" value="NZ_JAUSUK010000001.1"/>
</dbReference>
<feature type="compositionally biased region" description="Gly residues" evidence="1">
    <location>
        <begin position="126"/>
        <end position="168"/>
    </location>
</feature>